<dbReference type="Proteomes" id="UP000283569">
    <property type="component" value="Unassembled WGS sequence"/>
</dbReference>
<name>A0A420U6R3_GIBIN</name>
<reference evidence="2 3" key="1">
    <citation type="journal article" date="2018" name="Sci. Rep.">
        <title>Characterisation of pathogen-specific regions and novel effector candidates in Fusarium oxysporum f. sp. cepae.</title>
        <authorList>
            <person name="Armitage A.D."/>
            <person name="Taylor A."/>
            <person name="Sobczyk M.K."/>
            <person name="Baxter L."/>
            <person name="Greenfield B.P."/>
            <person name="Bates H.J."/>
            <person name="Wilson F."/>
            <person name="Jackson A.C."/>
            <person name="Ott S."/>
            <person name="Harrison R.J."/>
            <person name="Clarkson J.P."/>
        </authorList>
    </citation>
    <scope>NUCLEOTIDE SEQUENCE [LARGE SCALE GENOMIC DNA]</scope>
    <source>
        <strain evidence="2 3">Fp_A8</strain>
    </source>
</reference>
<proteinExistence type="predicted"/>
<comment type="caution">
    <text evidence="2">The sequence shown here is derived from an EMBL/GenBank/DDBJ whole genome shotgun (WGS) entry which is preliminary data.</text>
</comment>
<feature type="compositionally biased region" description="Basic and acidic residues" evidence="1">
    <location>
        <begin position="296"/>
        <end position="309"/>
    </location>
</feature>
<dbReference type="AlphaFoldDB" id="A0A420U6R3"/>
<accession>A0A420U6R3</accession>
<gene>
    <name evidence="2" type="ORF">BFJ72_g957</name>
</gene>
<dbReference type="EMBL" id="MRDB01000002">
    <property type="protein sequence ID" value="RKL49498.1"/>
    <property type="molecule type" value="Genomic_DNA"/>
</dbReference>
<feature type="region of interest" description="Disordered" evidence="1">
    <location>
        <begin position="285"/>
        <end position="360"/>
    </location>
</feature>
<evidence type="ECO:0000313" key="3">
    <source>
        <dbReference type="Proteomes" id="UP000283569"/>
    </source>
</evidence>
<feature type="compositionally biased region" description="Low complexity" evidence="1">
    <location>
        <begin position="336"/>
        <end position="351"/>
    </location>
</feature>
<protein>
    <submittedName>
        <fullName evidence="2">Uncharacterized protein</fullName>
    </submittedName>
</protein>
<evidence type="ECO:0000256" key="1">
    <source>
        <dbReference type="SAM" id="MobiDB-lite"/>
    </source>
</evidence>
<evidence type="ECO:0000313" key="2">
    <source>
        <dbReference type="EMBL" id="RKL49498.1"/>
    </source>
</evidence>
<sequence>MQVSKMLVTLQPNINTRRQRQTGLGLPTNTAVEKNAERSLLSKLLACSWKRFWNLLPRNHDLADPLVLGLFNDEGKQLDPKDLTKLSLLTRNLGRIQNRLSQRNHRRRAKESSEATNKTLPQYAGEGEGEGEGINSEVIAVPPMSDNSTMQQGCGLERTQNLHYLPGSYHEPLQYASSSENSVDYFERQQLSHSQLSSAPATATSAWYSAVDMHNLIAPEDMVSLFSPDREWSQSDIERLSAPMESNATRPDSQPLCACRNSSEPVLGQVPEGFPLWRQNEQGSDMRRIPSAQSHSELDSHRLRSETGHHGPGPGLHNSAAGMPHSTLQGHANACSSSRLSSLSSSKVSPSAEETSPSPVAELTRRFDSILEAMRTSGFHNFDEMAVAYYTGRFSAGSVPSIMQCSSRGRRLKVILQKLHQDSQEWPKWESRGLQESMSTATASLCVDEIERLVKEEFPAQAQDKPPCSGTTLEQLLSTYDIGYVFSRSKEQSLSPLPSEVAPDKVSEQYSSSDFANLWLDTAPLVIVN</sequence>
<organism evidence="2 3">
    <name type="scientific">Gibberella intermedia</name>
    <name type="common">Bulb rot disease fungus</name>
    <name type="synonym">Fusarium proliferatum</name>
    <dbReference type="NCBI Taxonomy" id="948311"/>
    <lineage>
        <taxon>Eukaryota</taxon>
        <taxon>Fungi</taxon>
        <taxon>Dikarya</taxon>
        <taxon>Ascomycota</taxon>
        <taxon>Pezizomycotina</taxon>
        <taxon>Sordariomycetes</taxon>
        <taxon>Hypocreomycetidae</taxon>
        <taxon>Hypocreales</taxon>
        <taxon>Nectriaceae</taxon>
        <taxon>Fusarium</taxon>
        <taxon>Fusarium fujikuroi species complex</taxon>
    </lineage>
</organism>
<feature type="region of interest" description="Disordered" evidence="1">
    <location>
        <begin position="98"/>
        <end position="131"/>
    </location>
</feature>